<dbReference type="EMBL" id="JAAOIW010000025">
    <property type="protein sequence ID" value="NHN35001.1"/>
    <property type="molecule type" value="Genomic_DNA"/>
</dbReference>
<organism evidence="1 2">
    <name type="scientific">Paenibacillus agricola</name>
    <dbReference type="NCBI Taxonomy" id="2716264"/>
    <lineage>
        <taxon>Bacteria</taxon>
        <taxon>Bacillati</taxon>
        <taxon>Bacillota</taxon>
        <taxon>Bacilli</taxon>
        <taxon>Bacillales</taxon>
        <taxon>Paenibacillaceae</taxon>
        <taxon>Paenibacillus</taxon>
    </lineage>
</organism>
<evidence type="ECO:0000313" key="1">
    <source>
        <dbReference type="EMBL" id="NHN35001.1"/>
    </source>
</evidence>
<evidence type="ECO:0000313" key="2">
    <source>
        <dbReference type="Proteomes" id="UP001165962"/>
    </source>
</evidence>
<reference evidence="1" key="1">
    <citation type="submission" date="2020-03" db="EMBL/GenBank/DDBJ databases">
        <title>Draft sequencing of Paenibacilllus sp. S3N08.</title>
        <authorList>
            <person name="Kim D.-U."/>
        </authorList>
    </citation>
    <scope>NUCLEOTIDE SEQUENCE</scope>
    <source>
        <strain evidence="1">S3N08</strain>
    </source>
</reference>
<proteinExistence type="predicted"/>
<keyword evidence="2" id="KW-1185">Reference proteome</keyword>
<sequence length="47" mass="5499">MTKHQPGTGQDANKLCMIEMMVSDPMDAPDYIYKMCKYLEEQENQQN</sequence>
<dbReference type="Proteomes" id="UP001165962">
    <property type="component" value="Unassembled WGS sequence"/>
</dbReference>
<protein>
    <submittedName>
        <fullName evidence="1">Uncharacterized protein</fullName>
    </submittedName>
</protein>
<accession>A0ABX0JGS5</accession>
<name>A0ABX0JGS5_9BACL</name>
<comment type="caution">
    <text evidence="1">The sequence shown here is derived from an EMBL/GenBank/DDBJ whole genome shotgun (WGS) entry which is preliminary data.</text>
</comment>
<gene>
    <name evidence="1" type="ORF">G9U52_35280</name>
</gene>
<dbReference type="RefSeq" id="WP_166157025.1">
    <property type="nucleotide sequence ID" value="NZ_JAAOIW010000025.1"/>
</dbReference>